<feature type="non-terminal residue" evidence="1">
    <location>
        <position position="1"/>
    </location>
</feature>
<proteinExistence type="predicted"/>
<keyword evidence="2" id="KW-1185">Reference proteome</keyword>
<gene>
    <name evidence="1" type="ORF">PMAYCL1PPCAC_07951</name>
</gene>
<dbReference type="EMBL" id="BTRK01000002">
    <property type="protein sequence ID" value="GMR37756.1"/>
    <property type="molecule type" value="Genomic_DNA"/>
</dbReference>
<name>A0AAN4ZBP6_9BILA</name>
<evidence type="ECO:0000313" key="1">
    <source>
        <dbReference type="EMBL" id="GMR37756.1"/>
    </source>
</evidence>
<sequence length="74" mass="8320">QCVLPIVLGLCLHTLKQFLSELSHARGRPHSHDVIPVSVEEDVQSIHARSSNLGAFSAHEQLEEMLQLHIHSHR</sequence>
<evidence type="ECO:0000313" key="2">
    <source>
        <dbReference type="Proteomes" id="UP001328107"/>
    </source>
</evidence>
<protein>
    <submittedName>
        <fullName evidence="1">Uncharacterized protein</fullName>
    </submittedName>
</protein>
<reference evidence="2" key="1">
    <citation type="submission" date="2022-10" db="EMBL/GenBank/DDBJ databases">
        <title>Genome assembly of Pristionchus species.</title>
        <authorList>
            <person name="Yoshida K."/>
            <person name="Sommer R.J."/>
        </authorList>
    </citation>
    <scope>NUCLEOTIDE SEQUENCE [LARGE SCALE GENOMIC DNA]</scope>
    <source>
        <strain evidence="2">RS5460</strain>
    </source>
</reference>
<accession>A0AAN4ZBP6</accession>
<comment type="caution">
    <text evidence="1">The sequence shown here is derived from an EMBL/GenBank/DDBJ whole genome shotgun (WGS) entry which is preliminary data.</text>
</comment>
<dbReference type="Proteomes" id="UP001328107">
    <property type="component" value="Unassembled WGS sequence"/>
</dbReference>
<dbReference type="AlphaFoldDB" id="A0AAN4ZBP6"/>
<feature type="non-terminal residue" evidence="1">
    <location>
        <position position="74"/>
    </location>
</feature>
<organism evidence="1 2">
    <name type="scientific">Pristionchus mayeri</name>
    <dbReference type="NCBI Taxonomy" id="1317129"/>
    <lineage>
        <taxon>Eukaryota</taxon>
        <taxon>Metazoa</taxon>
        <taxon>Ecdysozoa</taxon>
        <taxon>Nematoda</taxon>
        <taxon>Chromadorea</taxon>
        <taxon>Rhabditida</taxon>
        <taxon>Rhabditina</taxon>
        <taxon>Diplogasteromorpha</taxon>
        <taxon>Diplogasteroidea</taxon>
        <taxon>Neodiplogasteridae</taxon>
        <taxon>Pristionchus</taxon>
    </lineage>
</organism>